<dbReference type="Gene3D" id="1.20.1060.20">
    <property type="match status" value="1"/>
</dbReference>
<dbReference type="Pfam" id="PF26195">
    <property type="entry name" value="Ig_SMCHD1_2nd"/>
    <property type="match status" value="1"/>
</dbReference>
<dbReference type="Pfam" id="PF13589">
    <property type="entry name" value="HATPase_c_3"/>
    <property type="match status" value="1"/>
</dbReference>
<gene>
    <name evidence="5" type="ORF">PECUL_23A044734</name>
</gene>
<dbReference type="InterPro" id="IPR058613">
    <property type="entry name" value="Ig_SMCHD1_4th"/>
</dbReference>
<dbReference type="EMBL" id="OW240915">
    <property type="protein sequence ID" value="CAH2284880.1"/>
    <property type="molecule type" value="Genomic_DNA"/>
</dbReference>
<dbReference type="GO" id="GO:0051276">
    <property type="term" value="P:chromosome organization"/>
    <property type="evidence" value="ECO:0007669"/>
    <property type="project" value="InterPro"/>
</dbReference>
<dbReference type="Gene3D" id="3.30.565.10">
    <property type="entry name" value="Histidine kinase-like ATPase, C-terminal domain"/>
    <property type="match status" value="1"/>
</dbReference>
<name>A0AAD1S003_PELCU</name>
<dbReference type="Pfam" id="PF06470">
    <property type="entry name" value="SMC_hinge"/>
    <property type="match status" value="1"/>
</dbReference>
<dbReference type="InterPro" id="IPR058614">
    <property type="entry name" value="Ig_SMCHD1_5th"/>
</dbReference>
<reference evidence="5" key="1">
    <citation type="submission" date="2022-03" db="EMBL/GenBank/DDBJ databases">
        <authorList>
            <person name="Alioto T."/>
            <person name="Alioto T."/>
            <person name="Gomez Garrido J."/>
        </authorList>
    </citation>
    <scope>NUCLEOTIDE SEQUENCE</scope>
</reference>
<dbReference type="GO" id="GO:0005524">
    <property type="term" value="F:ATP binding"/>
    <property type="evidence" value="ECO:0007669"/>
    <property type="project" value="InterPro"/>
</dbReference>
<dbReference type="InterPro" id="IPR055109">
    <property type="entry name" value="SMCHD1_S5"/>
</dbReference>
<dbReference type="Pfam" id="PF22899">
    <property type="entry name" value="SMCHD1_S5"/>
    <property type="match status" value="1"/>
</dbReference>
<dbReference type="InterPro" id="IPR010935">
    <property type="entry name" value="SMC_hinge"/>
</dbReference>
<feature type="domain" description="SMC hinge" evidence="4">
    <location>
        <begin position="1712"/>
        <end position="1839"/>
    </location>
</feature>
<dbReference type="Pfam" id="PF26198">
    <property type="entry name" value="Ig_SMCHD1_6th"/>
    <property type="match status" value="1"/>
</dbReference>
<accession>A0AAD1S003</accession>
<evidence type="ECO:0000313" key="6">
    <source>
        <dbReference type="Proteomes" id="UP001295444"/>
    </source>
</evidence>
<feature type="region of interest" description="Disordered" evidence="3">
    <location>
        <begin position="1951"/>
        <end position="1993"/>
    </location>
</feature>
<comment type="subcellular location">
    <subcellularLocation>
        <location evidence="1">Chromosome</location>
    </subcellularLocation>
</comment>
<evidence type="ECO:0000259" key="4">
    <source>
        <dbReference type="SMART" id="SM00968"/>
    </source>
</evidence>
<dbReference type="Pfam" id="PF26201">
    <property type="entry name" value="Ig_SMCHD1_7th"/>
    <property type="match status" value="1"/>
</dbReference>
<dbReference type="GO" id="GO:0006302">
    <property type="term" value="P:double-strand break repair"/>
    <property type="evidence" value="ECO:0007669"/>
    <property type="project" value="InterPro"/>
</dbReference>
<dbReference type="Pfam" id="PF26197">
    <property type="entry name" value="Ig_SMCHD1_5th"/>
    <property type="match status" value="1"/>
</dbReference>
<dbReference type="SUPFAM" id="SSF55874">
    <property type="entry name" value="ATPase domain of HSP90 chaperone/DNA topoisomerase II/histidine kinase"/>
    <property type="match status" value="1"/>
</dbReference>
<evidence type="ECO:0000256" key="1">
    <source>
        <dbReference type="ARBA" id="ARBA00004286"/>
    </source>
</evidence>
<dbReference type="InterPro" id="IPR058611">
    <property type="entry name" value="Ig_SMCHD1_1st"/>
</dbReference>
<protein>
    <submittedName>
        <fullName evidence="5">Structural maintenance of chromosomes flexible hinge domain-containing 1</fullName>
    </submittedName>
</protein>
<dbReference type="InterPro" id="IPR038892">
    <property type="entry name" value="SMCHD1"/>
</dbReference>
<dbReference type="Proteomes" id="UP001295444">
    <property type="component" value="Chromosome 04"/>
</dbReference>
<dbReference type="InterPro" id="IPR058612">
    <property type="entry name" value="Ig_SMCHD1_2nd"/>
</dbReference>
<evidence type="ECO:0000313" key="5">
    <source>
        <dbReference type="EMBL" id="CAH2284880.1"/>
    </source>
</evidence>
<evidence type="ECO:0000256" key="2">
    <source>
        <dbReference type="ARBA" id="ARBA00022454"/>
    </source>
</evidence>
<organism evidence="5 6">
    <name type="scientific">Pelobates cultripes</name>
    <name type="common">Western spadefoot toad</name>
    <dbReference type="NCBI Taxonomy" id="61616"/>
    <lineage>
        <taxon>Eukaryota</taxon>
        <taxon>Metazoa</taxon>
        <taxon>Chordata</taxon>
        <taxon>Craniata</taxon>
        <taxon>Vertebrata</taxon>
        <taxon>Euteleostomi</taxon>
        <taxon>Amphibia</taxon>
        <taxon>Batrachia</taxon>
        <taxon>Anura</taxon>
        <taxon>Pelobatoidea</taxon>
        <taxon>Pelobatidae</taxon>
        <taxon>Pelobates</taxon>
    </lineage>
</organism>
<dbReference type="InterPro" id="IPR058616">
    <property type="entry name" value="Ig_SMCHD1_8th"/>
</dbReference>
<dbReference type="InterPro" id="IPR058617">
    <property type="entry name" value="Ig_SMCHD1_7th"/>
</dbReference>
<dbReference type="Gene3D" id="3.30.70.1620">
    <property type="match status" value="1"/>
</dbReference>
<dbReference type="Pfam" id="PF26194">
    <property type="entry name" value="Ig_SMCHD1_1st"/>
    <property type="match status" value="1"/>
</dbReference>
<dbReference type="InterPro" id="IPR036890">
    <property type="entry name" value="HATPase_C_sf"/>
</dbReference>
<dbReference type="PANTHER" id="PTHR22640">
    <property type="entry name" value="STRUCTURAL MAINTENANCE OF CHROMOSOMES FLEXIBLE HINGE DOMAIN-CONTAINING PROTEIN 1"/>
    <property type="match status" value="1"/>
</dbReference>
<dbReference type="InterPro" id="IPR036277">
    <property type="entry name" value="SMC_hinge_sf"/>
</dbReference>
<dbReference type="Pfam" id="PF26199">
    <property type="entry name" value="Ig_SMCHD1_8th"/>
    <property type="match status" value="1"/>
</dbReference>
<dbReference type="SUPFAM" id="SSF75553">
    <property type="entry name" value="Smc hinge domain"/>
    <property type="match status" value="1"/>
</dbReference>
<dbReference type="InterPro" id="IPR058615">
    <property type="entry name" value="Ig_SMCHD1_6th"/>
</dbReference>
<evidence type="ECO:0000256" key="3">
    <source>
        <dbReference type="SAM" id="MobiDB-lite"/>
    </source>
</evidence>
<dbReference type="Pfam" id="PF26196">
    <property type="entry name" value="Ig_SMCHD1_4th"/>
    <property type="match status" value="1"/>
</dbReference>
<dbReference type="PANTHER" id="PTHR22640:SF2">
    <property type="entry name" value="STRUCTURAL MAINTENANCE OF CHROMOSOMES FLEXIBLE HINGE DOMAIN-CONTAINING PROTEIN 1"/>
    <property type="match status" value="1"/>
</dbReference>
<dbReference type="SMART" id="SM00968">
    <property type="entry name" value="SMC_hinge"/>
    <property type="match status" value="1"/>
</dbReference>
<keyword evidence="2" id="KW-0158">Chromosome</keyword>
<keyword evidence="6" id="KW-1185">Reference proteome</keyword>
<sequence length="1993" mass="224702">MLAGSESLGGASNGEAAGPAVFLFDRRLEQSEGGERRLHAGGSFAQFNNDIRQAFGISSNENFVISTTNRTEVTEANFSLLIRDGITLYILKSIDQLLLSATKEKIEFLPHYDTLVKSGMYEYYASEGQNPLPFALAELIDNSLSATANNSGIRNIQIRLLFDETQGKTSVAVIDNGKGMNTTQLKNWAVYRLSKFTRYVDESREQGGYVRPPPMPRSLNSDISYFGVGGKQAVFFVGQSVRIITKTTNTQDVHEFILSKEDFEKKEKNKEFIYSGFIRNRKPADSSHVSEDERYLHNFILEEKGKDSFTAVIVTGVQPVHIQFLKNFFHLWTRQLAHIYHYYIHGPKGNDFKWNKGIARPAGKIDIEIFMFEKGKSPRIVNLREIKSDMQTLYINSASESFEFKAVVGGDGVVEGIIRYHPFLYDSETYPEDPYFSSGEDIDDLDDDCIIIEKGARGKRPIFECFWNGRLIPYTTIEDFDWCAPPKKRGVVPAECYNRISGVLFTNDKFEVSTNKLTFLDLSLKLKDKNTLFTRIINGQEQRVKIDRDFAVWVKDCHAKYDKQIKYIGFKGTITRTDIASKRMQSPWATYTSIEWDGKRYKPGQMVKTVKTNPTIYGSIVQFLLHGDYEGDVYATGGEVQIALEPKEFYDEIKCVPITKLDRNALVSTITKYIEDEMARFPATIAVTWPEGDALEENEEKDAGSPIGALKVEIFNSKGEAMQKLPGTSHGSAKKLLVELKVISHNSAGSDKEIISHISQHGGKWPYWFKKMENITKLGYYTLKLQVVLNESNADTFCGRPLPCKKINFKVVEGKPFRFSVGVLDPPFRIGVPFNIPLILHDEFGHRTSPVIGIKPLLEASGLTVQYEALNVDSEFIIRGVIARGHLNNCQGKNFSLKVMLPGLKEESQTIKLRFLPGPPKILKVDPKSDVLDAENGTSLSFQIEVLDEATNITTQPKLVVQCKFTGAPNLPVYTLDCSNTGTGILTGAALRVQNIKKAQILTARIEIPGCKNVKAVEKSIKVQPSTNVAKLQIFSVDEDKATQIKHEDEIEWIVGDTMQNLIFKMYDEGEREIDISSLLAEKIKVNWTPHVCMESLIEGRLPDVEVGTSVKDIRYCQVSFHDERVSLESAFTVKPIADEPKHLKCTLNGTDIVQMGEELQSEIELMLTDQHGNKIESLSASYVNSLGVSGNNLDKTDLKITYQENTNTMKVTGVRFHVGPPGERELCFAWRSFSSYIKLNLVAGIPAKLLLLDWPTTGSITAVSGKPMEKPLIIQLCDNWGNLSPEPNVKIAVAKDNTIKVSQQHHQLKTNSEGQINMGFFTFTAPKGEYSLQFKAMYNKCTLESHVVKLNIIPDPEKPVRVVVEFHSGAELAAGNTFPDFVVRVVSEDDKIIKNLNPVDCSMRMWKYQTPGAKPPANATSFLCSKARDGDTDGCFYFRDKRIPDRIGKYRIQFVFMVEKNLTLYSEQFTIDVVPNVPVKLVPHPQPATPAVSNVTDESSRTLVKNLWLKIVDEHNNVSGSNLNGKIIAKIVCSTEDDTEIPQFESKLDQIEFPFKNGSAEIHKLILAENSPGNDSTEYQIIFTLVSPSIKEVKLEPYCLPFMFCNDVKKRQQIVELTKVKDRLSQSMDVYKCLFETTEQLIKEIKCQADEAKAKESHLISELKKKQIEIPRQNQVVQIDATIKQKMSQRDSLLIQPRRICTLPTCSKVNADVLGKIAHLALIEDPEVAKVISWHLASDMDCVVTLTTEAARKIYNETQGRQQVLPLDSIYQKNLPDWGRPLPHIRNGKNSFKPMGNPVFARDLLVFPENIDHCQKVFGMLLGETIILDNLDAANNYRKQLVQFTYCPTLLTRDGDRIRSNGKFGGLQNKAPTIDKLRGMIFGAPLPKDYERLCTEINLLQQYHAALLKSNQVNKDLNQHLETMRSPEMKKKKQEFIEQEKQLKDVELKLGLGMTPKNKTTHPDIKPSDGDMSDCPVPRKRMRKENVRKTSR</sequence>
<dbReference type="GO" id="GO:0005694">
    <property type="term" value="C:chromosome"/>
    <property type="evidence" value="ECO:0007669"/>
    <property type="project" value="UniProtKB-SubCell"/>
</dbReference>
<proteinExistence type="predicted"/>